<keyword evidence="1" id="KW-1133">Transmembrane helix</keyword>
<dbReference type="EMBL" id="NBWU01000001">
    <property type="protein sequence ID" value="PCE65953.1"/>
    <property type="molecule type" value="Genomic_DNA"/>
</dbReference>
<dbReference type="Proteomes" id="UP000219559">
    <property type="component" value="Unassembled WGS sequence"/>
</dbReference>
<reference evidence="2 3" key="1">
    <citation type="submission" date="2017-04" db="EMBL/GenBank/DDBJ databases">
        <title>A new member of the family Flavobacteriaceae isolated from ascidians.</title>
        <authorList>
            <person name="Chen L."/>
        </authorList>
    </citation>
    <scope>NUCLEOTIDE SEQUENCE [LARGE SCALE GENOMIC DNA]</scope>
    <source>
        <strain evidence="2 3">HQA918</strain>
    </source>
</reference>
<sequence length="66" mass="7689">MKVANVFFVGLKTFETNVWVQLVVSVKGMFLLLYGNIFNYGLGFVGNKQRKRFRVENFLFLWGCFG</sequence>
<dbReference type="AlphaFoldDB" id="A0A2A4GBX5"/>
<keyword evidence="3" id="KW-1185">Reference proteome</keyword>
<evidence type="ECO:0000256" key="1">
    <source>
        <dbReference type="SAM" id="Phobius"/>
    </source>
</evidence>
<name>A0A2A4GBX5_9FLAO</name>
<evidence type="ECO:0000313" key="2">
    <source>
        <dbReference type="EMBL" id="PCE65953.1"/>
    </source>
</evidence>
<proteinExistence type="predicted"/>
<evidence type="ECO:0000313" key="3">
    <source>
        <dbReference type="Proteomes" id="UP000219559"/>
    </source>
</evidence>
<comment type="caution">
    <text evidence="2">The sequence shown here is derived from an EMBL/GenBank/DDBJ whole genome shotgun (WGS) entry which is preliminary data.</text>
</comment>
<protein>
    <submittedName>
        <fullName evidence="2">Uncharacterized protein</fullName>
    </submittedName>
</protein>
<feature type="transmembrane region" description="Helical" evidence="1">
    <location>
        <begin position="18"/>
        <end position="42"/>
    </location>
</feature>
<gene>
    <name evidence="2" type="ORF">B7P33_01230</name>
</gene>
<keyword evidence="1" id="KW-0472">Membrane</keyword>
<organism evidence="2 3">
    <name type="scientific">Sediminicola luteus</name>
    <dbReference type="NCBI Taxonomy" id="319238"/>
    <lineage>
        <taxon>Bacteria</taxon>
        <taxon>Pseudomonadati</taxon>
        <taxon>Bacteroidota</taxon>
        <taxon>Flavobacteriia</taxon>
        <taxon>Flavobacteriales</taxon>
        <taxon>Flavobacteriaceae</taxon>
        <taxon>Sediminicola</taxon>
    </lineage>
</organism>
<accession>A0A2A4GBX5</accession>
<keyword evidence="1" id="KW-0812">Transmembrane</keyword>